<organism evidence="1 2">
    <name type="scientific">Aquimarina aggregata</name>
    <dbReference type="NCBI Taxonomy" id="1642818"/>
    <lineage>
        <taxon>Bacteria</taxon>
        <taxon>Pseudomonadati</taxon>
        <taxon>Bacteroidota</taxon>
        <taxon>Flavobacteriia</taxon>
        <taxon>Flavobacteriales</taxon>
        <taxon>Flavobacteriaceae</taxon>
        <taxon>Aquimarina</taxon>
    </lineage>
</organism>
<protein>
    <submittedName>
        <fullName evidence="1">Uncharacterized protein</fullName>
    </submittedName>
</protein>
<evidence type="ECO:0000313" key="2">
    <source>
        <dbReference type="Proteomes" id="UP000076715"/>
    </source>
</evidence>
<keyword evidence="2" id="KW-1185">Reference proteome</keyword>
<dbReference type="AlphaFoldDB" id="A0A162Y8K0"/>
<dbReference type="STRING" id="1642818.AWE51_10470"/>
<sequence>MNTHANRLNEIKNQSVANSVFQKQSSSKSTFQFVDNRLGTITQRKLQEMANNSQQAQQVAQLQAMTDAYTSQQQQIVFQLAGGANAYDAGEGAYWHVHYGDHVKFGGLAETRINFDGRTRNKILRQLRAQRNVPPQSQKGGATYIQCVNWILRNR</sequence>
<comment type="caution">
    <text evidence="1">The sequence shown here is derived from an EMBL/GenBank/DDBJ whole genome shotgun (WGS) entry which is preliminary data.</text>
</comment>
<dbReference type="RefSeq" id="WP_066316517.1">
    <property type="nucleotide sequence ID" value="NZ_LQRT01000035.1"/>
</dbReference>
<name>A0A162Y8K0_9FLAO</name>
<evidence type="ECO:0000313" key="1">
    <source>
        <dbReference type="EMBL" id="KZS38983.1"/>
    </source>
</evidence>
<reference evidence="1 2" key="1">
    <citation type="submission" date="2016-01" db="EMBL/GenBank/DDBJ databases">
        <title>The draft genome sequence of Aquimarina sp. RZW4-3-2.</title>
        <authorList>
            <person name="Wang Y."/>
        </authorList>
    </citation>
    <scope>NUCLEOTIDE SEQUENCE [LARGE SCALE GENOMIC DNA]</scope>
    <source>
        <strain evidence="1 2">RZW4-3-2</strain>
    </source>
</reference>
<gene>
    <name evidence="1" type="ORF">AWE51_10470</name>
</gene>
<accession>A0A162Y8K0</accession>
<proteinExistence type="predicted"/>
<dbReference type="Proteomes" id="UP000076715">
    <property type="component" value="Unassembled WGS sequence"/>
</dbReference>
<dbReference type="EMBL" id="LQRT01000035">
    <property type="protein sequence ID" value="KZS38983.1"/>
    <property type="molecule type" value="Genomic_DNA"/>
</dbReference>
<dbReference type="OrthoDB" id="1262078at2"/>